<organism evidence="16 17">
    <name type="scientific">Oceanobacillus piezotolerans</name>
    <dbReference type="NCBI Taxonomy" id="2448030"/>
    <lineage>
        <taxon>Bacteria</taxon>
        <taxon>Bacillati</taxon>
        <taxon>Bacillota</taxon>
        <taxon>Bacilli</taxon>
        <taxon>Bacillales</taxon>
        <taxon>Bacillaceae</taxon>
        <taxon>Oceanobacillus</taxon>
    </lineage>
</organism>
<dbReference type="PRINTS" id="PR00344">
    <property type="entry name" value="BCTRLSENSOR"/>
</dbReference>
<evidence type="ECO:0000256" key="6">
    <source>
        <dbReference type="ARBA" id="ARBA00022679"/>
    </source>
</evidence>
<dbReference type="PANTHER" id="PTHR42878">
    <property type="entry name" value="TWO-COMPONENT HISTIDINE KINASE"/>
    <property type="match status" value="1"/>
</dbReference>
<dbReference type="Proteomes" id="UP000270219">
    <property type="component" value="Unassembled WGS sequence"/>
</dbReference>
<feature type="transmembrane region" description="Helical" evidence="14">
    <location>
        <begin position="174"/>
        <end position="195"/>
    </location>
</feature>
<evidence type="ECO:0000256" key="9">
    <source>
        <dbReference type="ARBA" id="ARBA00022777"/>
    </source>
</evidence>
<keyword evidence="11 14" id="KW-1133">Transmembrane helix</keyword>
<keyword evidence="4" id="KW-1003">Cell membrane</keyword>
<keyword evidence="7 14" id="KW-0812">Transmembrane</keyword>
<protein>
    <recommendedName>
        <fullName evidence="3">histidine kinase</fullName>
        <ecNumber evidence="3">2.7.13.3</ecNumber>
    </recommendedName>
</protein>
<evidence type="ECO:0000313" key="17">
    <source>
        <dbReference type="Proteomes" id="UP000270219"/>
    </source>
</evidence>
<evidence type="ECO:0000256" key="8">
    <source>
        <dbReference type="ARBA" id="ARBA00022741"/>
    </source>
</evidence>
<dbReference type="SUPFAM" id="SSF55874">
    <property type="entry name" value="ATPase domain of HSP90 chaperone/DNA topoisomerase II/histidine kinase"/>
    <property type="match status" value="1"/>
</dbReference>
<keyword evidence="6" id="KW-0808">Transferase</keyword>
<dbReference type="SMART" id="SM00387">
    <property type="entry name" value="HATPase_c"/>
    <property type="match status" value="1"/>
</dbReference>
<dbReference type="InterPro" id="IPR050351">
    <property type="entry name" value="BphY/WalK/GraS-like"/>
</dbReference>
<dbReference type="InterPro" id="IPR039506">
    <property type="entry name" value="SPOB_a"/>
</dbReference>
<feature type="transmembrane region" description="Helical" evidence="14">
    <location>
        <begin position="12"/>
        <end position="34"/>
    </location>
</feature>
<gene>
    <name evidence="16" type="ORF">D8M04_06800</name>
</gene>
<dbReference type="RefSeq" id="WP_121522150.1">
    <property type="nucleotide sequence ID" value="NZ_RCHR01000002.1"/>
</dbReference>
<name>A0A498DR02_9BACI</name>
<dbReference type="GO" id="GO:0005524">
    <property type="term" value="F:ATP binding"/>
    <property type="evidence" value="ECO:0007669"/>
    <property type="project" value="UniProtKB-KW"/>
</dbReference>
<evidence type="ECO:0000256" key="4">
    <source>
        <dbReference type="ARBA" id="ARBA00022475"/>
    </source>
</evidence>
<reference evidence="16 17" key="1">
    <citation type="submission" date="2018-10" db="EMBL/GenBank/DDBJ databases">
        <title>Oceanobacillus sp. YLB-02 draft genome.</title>
        <authorList>
            <person name="Yu L."/>
        </authorList>
    </citation>
    <scope>NUCLEOTIDE SEQUENCE [LARGE SCALE GENOMIC DNA]</scope>
    <source>
        <strain evidence="16 17">YLB-02</strain>
    </source>
</reference>
<dbReference type="PANTHER" id="PTHR42878:SF14">
    <property type="entry name" value="OSMOLARITY TWO-COMPONENT SYSTEM PROTEIN SSK1"/>
    <property type="match status" value="1"/>
</dbReference>
<evidence type="ECO:0000256" key="14">
    <source>
        <dbReference type="SAM" id="Phobius"/>
    </source>
</evidence>
<comment type="subcellular location">
    <subcellularLocation>
        <location evidence="2">Cell membrane</location>
        <topology evidence="2">Multi-pass membrane protein</topology>
    </subcellularLocation>
</comment>
<dbReference type="Gene3D" id="3.30.450.20">
    <property type="entry name" value="PAS domain"/>
    <property type="match status" value="2"/>
</dbReference>
<evidence type="ECO:0000256" key="1">
    <source>
        <dbReference type="ARBA" id="ARBA00000085"/>
    </source>
</evidence>
<dbReference type="GO" id="GO:0000155">
    <property type="term" value="F:phosphorelay sensor kinase activity"/>
    <property type="evidence" value="ECO:0007669"/>
    <property type="project" value="InterPro"/>
</dbReference>
<dbReference type="GO" id="GO:0030295">
    <property type="term" value="F:protein kinase activator activity"/>
    <property type="evidence" value="ECO:0007669"/>
    <property type="project" value="TreeGrafter"/>
</dbReference>
<evidence type="ECO:0000256" key="12">
    <source>
        <dbReference type="ARBA" id="ARBA00023012"/>
    </source>
</evidence>
<comment type="caution">
    <text evidence="16">The sequence shown here is derived from an EMBL/GenBank/DDBJ whole genome shotgun (WGS) entry which is preliminary data.</text>
</comment>
<dbReference type="InterPro" id="IPR016120">
    <property type="entry name" value="Sig_transdc_His_kin_SpoOB"/>
</dbReference>
<keyword evidence="9" id="KW-0418">Kinase</keyword>
<dbReference type="EC" id="2.7.13.3" evidence="3"/>
<evidence type="ECO:0000256" key="5">
    <source>
        <dbReference type="ARBA" id="ARBA00022553"/>
    </source>
</evidence>
<proteinExistence type="predicted"/>
<dbReference type="PROSITE" id="PS50109">
    <property type="entry name" value="HIS_KIN"/>
    <property type="match status" value="1"/>
</dbReference>
<dbReference type="Gene3D" id="1.10.287.130">
    <property type="match status" value="1"/>
</dbReference>
<keyword evidence="8" id="KW-0547">Nucleotide-binding</keyword>
<dbReference type="OrthoDB" id="9792686at2"/>
<dbReference type="Gene3D" id="3.30.565.10">
    <property type="entry name" value="Histidine kinase-like ATPase, C-terminal domain"/>
    <property type="match status" value="1"/>
</dbReference>
<evidence type="ECO:0000256" key="2">
    <source>
        <dbReference type="ARBA" id="ARBA00004651"/>
    </source>
</evidence>
<evidence type="ECO:0000313" key="16">
    <source>
        <dbReference type="EMBL" id="RLL46899.1"/>
    </source>
</evidence>
<dbReference type="InterPro" id="IPR036890">
    <property type="entry name" value="HATPase_C_sf"/>
</dbReference>
<sequence length="536" mass="60295">MQNLSEKISLKGQVMLFTGLIVLLSLLILSFFVAHNQSKNTREYLAEKVQSSASYIAYNDLVQKSLIDGEPTQELLDYVELVRAENNLLYIVVMDNNKVRLTHPDSNQIGQTFVGTDAERVFHGERYTSEDIGTLGPSMRAFHPVWDNEGNQIGAVAVGIATSAVKEAVLENQIILILLTGISLFLGLIGAWFLANRIKKTLNGMEPKEIALAIQERNSMLEAVNDGILAINNAGEVLLANDRAQQFLRRTGYQGEFEHTPIDHIWPELKLQDALAKESAASHELIKKGDVETIVTRVPMYVYEQCVGALATFNERSQLHDIMRQLIGTQSYAKSLRSETHEFMNKLHIIQAMVETESYEELKDYIEDLSDRYHLKTASAVSHVEKLVEDVSIAHYLAKRIGWMEKMEVNVHIQSGIPWPSMSTELIDTWVTVIGNTFDNAWEAMQHKEHKNLTLTLKHVGGVLRYVIEDNGTGFSANEQQQFLASSKKGDHGYGLANIKKKLKIFNGTLDILSEKNKGTIITVHIPYTERSQEDD</sequence>
<dbReference type="AlphaFoldDB" id="A0A498DR02"/>
<dbReference type="Pfam" id="PF17203">
    <property type="entry name" value="sCache_3_2"/>
    <property type="match status" value="1"/>
</dbReference>
<evidence type="ECO:0000256" key="7">
    <source>
        <dbReference type="ARBA" id="ARBA00022692"/>
    </source>
</evidence>
<dbReference type="SUPFAM" id="SSF103190">
    <property type="entry name" value="Sensory domain-like"/>
    <property type="match status" value="1"/>
</dbReference>
<evidence type="ECO:0000256" key="11">
    <source>
        <dbReference type="ARBA" id="ARBA00022989"/>
    </source>
</evidence>
<comment type="catalytic activity">
    <reaction evidence="1">
        <text>ATP + protein L-histidine = ADP + protein N-phospho-L-histidine.</text>
        <dbReference type="EC" id="2.7.13.3"/>
    </reaction>
</comment>
<keyword evidence="10" id="KW-0067">ATP-binding</keyword>
<dbReference type="Pfam" id="PF14689">
    <property type="entry name" value="SPOB_a"/>
    <property type="match status" value="1"/>
</dbReference>
<evidence type="ECO:0000256" key="13">
    <source>
        <dbReference type="ARBA" id="ARBA00023136"/>
    </source>
</evidence>
<dbReference type="InterPro" id="IPR004358">
    <property type="entry name" value="Sig_transdc_His_kin-like_C"/>
</dbReference>
<dbReference type="GO" id="GO:0007234">
    <property type="term" value="P:osmosensory signaling via phosphorelay pathway"/>
    <property type="evidence" value="ECO:0007669"/>
    <property type="project" value="TreeGrafter"/>
</dbReference>
<evidence type="ECO:0000256" key="10">
    <source>
        <dbReference type="ARBA" id="ARBA00022840"/>
    </source>
</evidence>
<feature type="domain" description="Histidine kinase" evidence="15">
    <location>
        <begin position="317"/>
        <end position="530"/>
    </location>
</feature>
<evidence type="ECO:0000259" key="15">
    <source>
        <dbReference type="PROSITE" id="PS50109"/>
    </source>
</evidence>
<dbReference type="SUPFAM" id="SSF55890">
    <property type="entry name" value="Sporulation response regulatory protein Spo0B"/>
    <property type="match status" value="1"/>
</dbReference>
<dbReference type="InterPro" id="IPR005467">
    <property type="entry name" value="His_kinase_dom"/>
</dbReference>
<dbReference type="GO" id="GO:0005886">
    <property type="term" value="C:plasma membrane"/>
    <property type="evidence" value="ECO:0007669"/>
    <property type="project" value="UniProtKB-SubCell"/>
</dbReference>
<dbReference type="InterPro" id="IPR003594">
    <property type="entry name" value="HATPase_dom"/>
</dbReference>
<accession>A0A498DR02</accession>
<keyword evidence="13 14" id="KW-0472">Membrane</keyword>
<dbReference type="InterPro" id="IPR029151">
    <property type="entry name" value="Sensor-like_sf"/>
</dbReference>
<dbReference type="EMBL" id="RCHR01000002">
    <property type="protein sequence ID" value="RLL46899.1"/>
    <property type="molecule type" value="Genomic_DNA"/>
</dbReference>
<keyword evidence="5" id="KW-0597">Phosphoprotein</keyword>
<keyword evidence="12" id="KW-0902">Two-component regulatory system</keyword>
<dbReference type="GO" id="GO:0000156">
    <property type="term" value="F:phosphorelay response regulator activity"/>
    <property type="evidence" value="ECO:0007669"/>
    <property type="project" value="TreeGrafter"/>
</dbReference>
<keyword evidence="17" id="KW-1185">Reference proteome</keyword>
<dbReference type="Pfam" id="PF02518">
    <property type="entry name" value="HATPase_c"/>
    <property type="match status" value="1"/>
</dbReference>
<dbReference type="InterPro" id="IPR033463">
    <property type="entry name" value="sCache_3"/>
</dbReference>
<evidence type="ECO:0000256" key="3">
    <source>
        <dbReference type="ARBA" id="ARBA00012438"/>
    </source>
</evidence>